<evidence type="ECO:0000256" key="1">
    <source>
        <dbReference type="PROSITE-ProRule" id="PRU00169"/>
    </source>
</evidence>
<dbReference type="InterPro" id="IPR011006">
    <property type="entry name" value="CheY-like_superfamily"/>
</dbReference>
<dbReference type="GO" id="GO:0000160">
    <property type="term" value="P:phosphorelay signal transduction system"/>
    <property type="evidence" value="ECO:0007669"/>
    <property type="project" value="InterPro"/>
</dbReference>
<feature type="domain" description="Response regulatory" evidence="2">
    <location>
        <begin position="3"/>
        <end position="116"/>
    </location>
</feature>
<sequence length="122" mass="13807">MKKIFLYEPDVAIFEIISLILTEEGCQVKNLPYWDSDLTTAVVSYTPDLVIMDCFQDLLRPARLCRLISVLCPQTGLIATSCNPDIDLTYRKMGFDAYLRKPFDIAQLSTLVSRYVTQTAGC</sequence>
<keyword evidence="4" id="KW-1185">Reference proteome</keyword>
<dbReference type="SUPFAM" id="SSF52172">
    <property type="entry name" value="CheY-like"/>
    <property type="match status" value="1"/>
</dbReference>
<dbReference type="RefSeq" id="WP_039472259.1">
    <property type="nucleotide sequence ID" value="NZ_JSYN01000004.1"/>
</dbReference>
<reference evidence="3 4" key="1">
    <citation type="submission" date="2014-10" db="EMBL/GenBank/DDBJ databases">
        <title>Pedobacter Kyungheensis.</title>
        <authorList>
            <person name="Anderson B.M."/>
            <person name="Newman J.D."/>
        </authorList>
    </citation>
    <scope>NUCLEOTIDE SEQUENCE [LARGE SCALE GENOMIC DNA]</scope>
    <source>
        <strain evidence="3 4">KACC 16221</strain>
    </source>
</reference>
<name>A0A0C1DP60_9SPHI</name>
<dbReference type="Gene3D" id="3.40.50.2300">
    <property type="match status" value="1"/>
</dbReference>
<protein>
    <recommendedName>
        <fullName evidence="2">Response regulatory domain-containing protein</fullName>
    </recommendedName>
</protein>
<dbReference type="PROSITE" id="PS50110">
    <property type="entry name" value="RESPONSE_REGULATORY"/>
    <property type="match status" value="1"/>
</dbReference>
<evidence type="ECO:0000259" key="2">
    <source>
        <dbReference type="PROSITE" id="PS50110"/>
    </source>
</evidence>
<evidence type="ECO:0000313" key="4">
    <source>
        <dbReference type="Proteomes" id="UP000031246"/>
    </source>
</evidence>
<proteinExistence type="predicted"/>
<evidence type="ECO:0000313" key="3">
    <source>
        <dbReference type="EMBL" id="KIA95830.1"/>
    </source>
</evidence>
<accession>A0A0C1DP60</accession>
<dbReference type="Proteomes" id="UP000031246">
    <property type="component" value="Unassembled WGS sequence"/>
</dbReference>
<dbReference type="InterPro" id="IPR001789">
    <property type="entry name" value="Sig_transdc_resp-reg_receiver"/>
</dbReference>
<comment type="caution">
    <text evidence="3">The sequence shown here is derived from an EMBL/GenBank/DDBJ whole genome shotgun (WGS) entry which is preliminary data.</text>
</comment>
<gene>
    <name evidence="3" type="ORF">OC25_04570</name>
</gene>
<organism evidence="3 4">
    <name type="scientific">Pedobacter kyungheensis</name>
    <dbReference type="NCBI Taxonomy" id="1069985"/>
    <lineage>
        <taxon>Bacteria</taxon>
        <taxon>Pseudomonadati</taxon>
        <taxon>Bacteroidota</taxon>
        <taxon>Sphingobacteriia</taxon>
        <taxon>Sphingobacteriales</taxon>
        <taxon>Sphingobacteriaceae</taxon>
        <taxon>Pedobacter</taxon>
    </lineage>
</organism>
<dbReference type="AlphaFoldDB" id="A0A0C1DP60"/>
<keyword evidence="1" id="KW-0597">Phosphoprotein</keyword>
<dbReference type="EMBL" id="JSYN01000004">
    <property type="protein sequence ID" value="KIA95830.1"/>
    <property type="molecule type" value="Genomic_DNA"/>
</dbReference>
<dbReference type="OrthoDB" id="767605at2"/>
<feature type="modified residue" description="4-aspartylphosphate" evidence="1">
    <location>
        <position position="53"/>
    </location>
</feature>